<keyword evidence="1" id="KW-0812">Transmembrane</keyword>
<dbReference type="Proteomes" id="UP000051386">
    <property type="component" value="Unassembled WGS sequence"/>
</dbReference>
<dbReference type="AlphaFoldDB" id="A0A0R0D3X3"/>
<proteinExistence type="predicted"/>
<name>A0A0R0D3X3_9GAMM</name>
<evidence type="ECO:0008006" key="4">
    <source>
        <dbReference type="Google" id="ProtNLM"/>
    </source>
</evidence>
<keyword evidence="3" id="KW-1185">Reference proteome</keyword>
<keyword evidence="1" id="KW-1133">Transmembrane helix</keyword>
<feature type="transmembrane region" description="Helical" evidence="1">
    <location>
        <begin position="31"/>
        <end position="50"/>
    </location>
</feature>
<comment type="caution">
    <text evidence="2">The sequence shown here is derived from an EMBL/GenBank/DDBJ whole genome shotgun (WGS) entry which is preliminary data.</text>
</comment>
<evidence type="ECO:0000256" key="1">
    <source>
        <dbReference type="SAM" id="Phobius"/>
    </source>
</evidence>
<gene>
    <name evidence="2" type="ORF">ABB28_04020</name>
</gene>
<evidence type="ECO:0000313" key="2">
    <source>
        <dbReference type="EMBL" id="KRG76112.1"/>
    </source>
</evidence>
<organism evidence="2 3">
    <name type="scientific">Stenotrophomonas chelatiphaga</name>
    <dbReference type="NCBI Taxonomy" id="517011"/>
    <lineage>
        <taxon>Bacteria</taxon>
        <taxon>Pseudomonadati</taxon>
        <taxon>Pseudomonadota</taxon>
        <taxon>Gammaproteobacteria</taxon>
        <taxon>Lysobacterales</taxon>
        <taxon>Lysobacteraceae</taxon>
        <taxon>Stenotrophomonas</taxon>
    </lineage>
</organism>
<reference evidence="2 3" key="1">
    <citation type="submission" date="2015-05" db="EMBL/GenBank/DDBJ databases">
        <title>Genome sequencing and analysis of members of genus Stenotrophomonas.</title>
        <authorList>
            <person name="Patil P.P."/>
            <person name="Midha S."/>
            <person name="Patil P.B."/>
        </authorList>
    </citation>
    <scope>NUCLEOTIDE SEQUENCE [LARGE SCALE GENOMIC DNA]</scope>
    <source>
        <strain evidence="2 3">DSM 21508</strain>
    </source>
</reference>
<dbReference type="EMBL" id="LDJK01000011">
    <property type="protein sequence ID" value="KRG76112.1"/>
    <property type="molecule type" value="Genomic_DNA"/>
</dbReference>
<keyword evidence="1" id="KW-0472">Membrane</keyword>
<protein>
    <recommendedName>
        <fullName evidence="4">Transmembrane protein</fullName>
    </recommendedName>
</protein>
<sequence>MFAVLIISMIAVGIGATWASRAPQLQPYAPYLYGLLILLTLAALVCVPWVSGRFSKTGKGEK</sequence>
<dbReference type="PATRIC" id="fig|517011.3.peg.180"/>
<evidence type="ECO:0000313" key="3">
    <source>
        <dbReference type="Proteomes" id="UP000051386"/>
    </source>
</evidence>
<accession>A0A0R0D3X3</accession>